<dbReference type="Pfam" id="PF04012">
    <property type="entry name" value="PspA_IM30"/>
    <property type="match status" value="1"/>
</dbReference>
<protein>
    <recommendedName>
        <fullName evidence="6">Phage shock protein A (PspA) family protein</fullName>
    </recommendedName>
</protein>
<dbReference type="AlphaFoldDB" id="A0A6I4TWG8"/>
<accession>A0A6I4TWG8</accession>
<dbReference type="InterPro" id="IPR007157">
    <property type="entry name" value="PspA_VIPP1"/>
</dbReference>
<name>A0A6I4TWG8_9SPHN</name>
<gene>
    <name evidence="4" type="ORF">GRI97_15190</name>
</gene>
<proteinExistence type="inferred from homology"/>
<dbReference type="OrthoDB" id="9779630at2"/>
<feature type="region of interest" description="Disordered" evidence="3">
    <location>
        <begin position="198"/>
        <end position="221"/>
    </location>
</feature>
<comment type="caution">
    <text evidence="4">The sequence shown here is derived from an EMBL/GenBank/DDBJ whole genome shotgun (WGS) entry which is preliminary data.</text>
</comment>
<feature type="coiled-coil region" evidence="2">
    <location>
        <begin position="94"/>
        <end position="175"/>
    </location>
</feature>
<evidence type="ECO:0000313" key="5">
    <source>
        <dbReference type="Proteomes" id="UP000469430"/>
    </source>
</evidence>
<dbReference type="EMBL" id="WTYJ01000003">
    <property type="protein sequence ID" value="MXP00335.1"/>
    <property type="molecule type" value="Genomic_DNA"/>
</dbReference>
<evidence type="ECO:0000256" key="3">
    <source>
        <dbReference type="SAM" id="MobiDB-lite"/>
    </source>
</evidence>
<evidence type="ECO:0008006" key="6">
    <source>
        <dbReference type="Google" id="ProtNLM"/>
    </source>
</evidence>
<dbReference type="PANTHER" id="PTHR31088:SF6">
    <property type="entry name" value="PHAGE SHOCK PROTEIN A"/>
    <property type="match status" value="1"/>
</dbReference>
<keyword evidence="2" id="KW-0175">Coiled coil</keyword>
<organism evidence="4 5">
    <name type="scientific">Croceibacterium xixiisoli</name>
    <dbReference type="NCBI Taxonomy" id="1476466"/>
    <lineage>
        <taxon>Bacteria</taxon>
        <taxon>Pseudomonadati</taxon>
        <taxon>Pseudomonadota</taxon>
        <taxon>Alphaproteobacteria</taxon>
        <taxon>Sphingomonadales</taxon>
        <taxon>Erythrobacteraceae</taxon>
        <taxon>Croceibacterium</taxon>
    </lineage>
</organism>
<dbReference type="Proteomes" id="UP000469430">
    <property type="component" value="Unassembled WGS sequence"/>
</dbReference>
<evidence type="ECO:0000313" key="4">
    <source>
        <dbReference type="EMBL" id="MXP00335.1"/>
    </source>
</evidence>
<comment type="similarity">
    <text evidence="1">Belongs to the PspA/Vipp/IM30 family.</text>
</comment>
<dbReference type="PANTHER" id="PTHR31088">
    <property type="entry name" value="MEMBRANE-ASSOCIATED PROTEIN VIPP1, CHLOROPLASTIC"/>
    <property type="match status" value="1"/>
</dbReference>
<evidence type="ECO:0000256" key="2">
    <source>
        <dbReference type="SAM" id="Coils"/>
    </source>
</evidence>
<evidence type="ECO:0000256" key="1">
    <source>
        <dbReference type="ARBA" id="ARBA00043985"/>
    </source>
</evidence>
<dbReference type="GO" id="GO:0009271">
    <property type="term" value="P:phage shock"/>
    <property type="evidence" value="ECO:0007669"/>
    <property type="project" value="TreeGrafter"/>
</dbReference>
<reference evidence="4 5" key="1">
    <citation type="submission" date="2019-12" db="EMBL/GenBank/DDBJ databases">
        <title>Genomic-based taxomic classification of the family Erythrobacteraceae.</title>
        <authorList>
            <person name="Xu L."/>
        </authorList>
    </citation>
    <scope>NUCLEOTIDE SEQUENCE [LARGE SCALE GENOMIC DNA]</scope>
    <source>
        <strain evidence="4 5">S36</strain>
    </source>
</reference>
<dbReference type="GO" id="GO:0005829">
    <property type="term" value="C:cytosol"/>
    <property type="evidence" value="ECO:0007669"/>
    <property type="project" value="TreeGrafter"/>
</dbReference>
<dbReference type="RefSeq" id="WP_161392045.1">
    <property type="nucleotide sequence ID" value="NZ_JBHSCP010000002.1"/>
</dbReference>
<sequence>MRQTTSRISDLLSSNGSAIDRAMDPVKMLDLLHAELQDHSVKARAELARALRDRKSRESLASACEDLARDWHAKANIALAHQREDLARAALSERERALAVAAEARQVAQQATEEAGDIVRTLEELASRLTDTATRIAEARANTAAKTSAAIAAAARNKARRIDTLEQRLESAAARNNQSAPHDVAALLRAFEQLQHDANVEEELEAMKARSSTEPESGTRE</sequence>
<keyword evidence="5" id="KW-1185">Reference proteome</keyword>